<accession>A0A8S5NW06</accession>
<dbReference type="EMBL" id="BK015270">
    <property type="protein sequence ID" value="DAD98921.1"/>
    <property type="molecule type" value="Genomic_DNA"/>
</dbReference>
<protein>
    <recommendedName>
        <fullName evidence="2">DUF2313 domain-containing protein</fullName>
    </recommendedName>
</protein>
<proteinExistence type="predicted"/>
<reference evidence="1" key="1">
    <citation type="journal article" date="2021" name="Proc. Natl. Acad. Sci. U.S.A.">
        <title>A Catalog of Tens of Thousands of Viruses from Human Metagenomes Reveals Hidden Associations with Chronic Diseases.</title>
        <authorList>
            <person name="Tisza M.J."/>
            <person name="Buck C.B."/>
        </authorList>
    </citation>
    <scope>NUCLEOTIDE SEQUENCE</scope>
    <source>
        <strain evidence="1">Ct3hC12</strain>
    </source>
</reference>
<evidence type="ECO:0000313" key="1">
    <source>
        <dbReference type="EMBL" id="DAD98921.1"/>
    </source>
</evidence>
<name>A0A8S5NW06_9CAUD</name>
<organism evidence="1">
    <name type="scientific">Myoviridae sp. ct3hC12</name>
    <dbReference type="NCBI Taxonomy" id="2825026"/>
    <lineage>
        <taxon>Viruses</taxon>
        <taxon>Duplodnaviria</taxon>
        <taxon>Heunggongvirae</taxon>
        <taxon>Uroviricota</taxon>
        <taxon>Caudoviricetes</taxon>
    </lineage>
</organism>
<sequence length="184" mass="20216">MTELETRMRAMLEKTGLYFGEDKWLSAELAAYAKGLELVYDTLSHVRRDAFVQTAEEDGLKAFESLFRVVPSVDSTKNRRAMLLTRGAVTPADHTVEAMQKQLLAAGINGKLVPQKGGVLNINVLSTMGISEAAAESEARAFLPAHLSLVFDFGKNTWDAQDAAGSSWNVLDLRNKTWNALDVL</sequence>
<evidence type="ECO:0008006" key="2">
    <source>
        <dbReference type="Google" id="ProtNLM"/>
    </source>
</evidence>